<organism evidence="2 3">
    <name type="scientific">Paraburkholderia panacisoli</name>
    <dbReference type="NCBI Taxonomy" id="2603818"/>
    <lineage>
        <taxon>Bacteria</taxon>
        <taxon>Pseudomonadati</taxon>
        <taxon>Pseudomonadota</taxon>
        <taxon>Betaproteobacteria</taxon>
        <taxon>Burkholderiales</taxon>
        <taxon>Burkholderiaceae</taxon>
        <taxon>Paraburkholderia</taxon>
    </lineage>
</organism>
<dbReference type="Pfam" id="PF04248">
    <property type="entry name" value="NTP_transf_9"/>
    <property type="match status" value="1"/>
</dbReference>
<name>A0A5B0HKY9_9BURK</name>
<dbReference type="PANTHER" id="PTHR34310">
    <property type="entry name" value="DUF427 DOMAIN PROTEIN (AFU_ORTHOLOGUE AFUA_3G02220)"/>
    <property type="match status" value="1"/>
</dbReference>
<proteinExistence type="predicted"/>
<protein>
    <submittedName>
        <fullName evidence="2">DUF427 domain-containing protein</fullName>
    </submittedName>
</protein>
<evidence type="ECO:0000259" key="1">
    <source>
        <dbReference type="Pfam" id="PF04248"/>
    </source>
</evidence>
<dbReference type="EMBL" id="VTUZ01000001">
    <property type="protein sequence ID" value="KAA1015790.1"/>
    <property type="molecule type" value="Genomic_DNA"/>
</dbReference>
<accession>A0A5B0HKY9</accession>
<evidence type="ECO:0000313" key="2">
    <source>
        <dbReference type="EMBL" id="KAA1015790.1"/>
    </source>
</evidence>
<gene>
    <name evidence="2" type="ORF">FVF58_00035</name>
</gene>
<sequence length="133" mass="14675">MTDKTIKVPGPDHPITVEPARAHVVVTVAGRVIADSNKALVLREASYPPVYYVPRDDVEMTLLVRTDHVTYCPYKGDCAYYSVPIGGERAVNAVWTYESPYASVKEIAQHLAFYPNRVDSIDVRAIGEARAPA</sequence>
<dbReference type="Proteomes" id="UP000325273">
    <property type="component" value="Unassembled WGS sequence"/>
</dbReference>
<dbReference type="AlphaFoldDB" id="A0A5B0HKY9"/>
<evidence type="ECO:0000313" key="3">
    <source>
        <dbReference type="Proteomes" id="UP000325273"/>
    </source>
</evidence>
<dbReference type="PANTHER" id="PTHR34310:SF9">
    <property type="entry name" value="BLR5716 PROTEIN"/>
    <property type="match status" value="1"/>
</dbReference>
<reference evidence="2 3" key="1">
    <citation type="submission" date="2019-08" db="EMBL/GenBank/DDBJ databases">
        <title>Paraburkholderia sp. DCY113.</title>
        <authorList>
            <person name="Kang J."/>
        </authorList>
    </citation>
    <scope>NUCLEOTIDE SEQUENCE [LARGE SCALE GENOMIC DNA]</scope>
    <source>
        <strain evidence="2 3">DCY113</strain>
    </source>
</reference>
<dbReference type="InterPro" id="IPR007361">
    <property type="entry name" value="DUF427"/>
</dbReference>
<dbReference type="InterPro" id="IPR038694">
    <property type="entry name" value="DUF427_sf"/>
</dbReference>
<feature type="domain" description="DUF427" evidence="1">
    <location>
        <begin position="24"/>
        <end position="115"/>
    </location>
</feature>
<dbReference type="RefSeq" id="WP_149667921.1">
    <property type="nucleotide sequence ID" value="NZ_VTUZ01000001.1"/>
</dbReference>
<dbReference type="Gene3D" id="2.170.150.40">
    <property type="entry name" value="Domain of unknown function (DUF427)"/>
    <property type="match status" value="1"/>
</dbReference>
<comment type="caution">
    <text evidence="2">The sequence shown here is derived from an EMBL/GenBank/DDBJ whole genome shotgun (WGS) entry which is preliminary data.</text>
</comment>
<keyword evidence="3" id="KW-1185">Reference proteome</keyword>